<protein>
    <submittedName>
        <fullName evidence="1">DUF1810 domain-containing protein</fullName>
    </submittedName>
</protein>
<dbReference type="EMBL" id="DYUD01000001">
    <property type="protein sequence ID" value="HJG87891.1"/>
    <property type="molecule type" value="Genomic_DNA"/>
</dbReference>
<dbReference type="AlphaFoldDB" id="A0A921STP7"/>
<organism evidence="1 2">
    <name type="scientific">Barnesiella viscericola</name>
    <dbReference type="NCBI Taxonomy" id="397865"/>
    <lineage>
        <taxon>Bacteria</taxon>
        <taxon>Pseudomonadati</taxon>
        <taxon>Bacteroidota</taxon>
        <taxon>Bacteroidia</taxon>
        <taxon>Bacteroidales</taxon>
        <taxon>Barnesiellaceae</taxon>
        <taxon>Barnesiella</taxon>
    </lineage>
</organism>
<dbReference type="InterPro" id="IPR014937">
    <property type="entry name" value="DUF1810"/>
</dbReference>
<reference evidence="1" key="2">
    <citation type="submission" date="2021-09" db="EMBL/GenBank/DDBJ databases">
        <authorList>
            <person name="Gilroy R."/>
        </authorList>
    </citation>
    <scope>NUCLEOTIDE SEQUENCE</scope>
    <source>
        <strain evidence="1">CHK121-7720</strain>
    </source>
</reference>
<dbReference type="RefSeq" id="WP_202192126.1">
    <property type="nucleotide sequence ID" value="NZ_DYUD01000001.1"/>
</dbReference>
<accession>A0A921STP7</accession>
<sequence length="345" mass="39378">MGILDIFRKKEQVYNPNNIERFIEVQDKDYEIALSEIRSGRKRSHWIWYIFPQLKGLGRSAYAQHYGINGKDEAEAYLSHKKLGGRLREITQALLNVDGKGAQEIFGEIDAMKVRSSMTLFDAVCPNDIFAQVLEKYYNGSRCNITLNLLRDPASVNEALCYIGVNPADFPLTNTMFTRPVHAPIHGIGHIYRTMIGCALLGAILQKPREGLLAFCGAYIHDLARETDGKEPEHGANAVLNYFDKFSNLWDKYQLSHAEREQVKQAVTQHSGCEWMRPKDPGYHVMAILKDADALDRCRIGDLVPEWLRYAESKRLIKIIELIYVKTSSVNEDMEFASFVRKAMK</sequence>
<evidence type="ECO:0000313" key="1">
    <source>
        <dbReference type="EMBL" id="HJG87891.1"/>
    </source>
</evidence>
<dbReference type="SUPFAM" id="SSF140736">
    <property type="entry name" value="Rv1873-like"/>
    <property type="match status" value="1"/>
</dbReference>
<proteinExistence type="predicted"/>
<name>A0A921STP7_9BACT</name>
<dbReference type="Gene3D" id="1.10.3210.10">
    <property type="entry name" value="Hypothetical protein af1432"/>
    <property type="match status" value="1"/>
</dbReference>
<dbReference type="InterPro" id="IPR036287">
    <property type="entry name" value="Rv1873-like_sf"/>
</dbReference>
<dbReference type="Pfam" id="PF08837">
    <property type="entry name" value="DUF1810"/>
    <property type="match status" value="1"/>
</dbReference>
<evidence type="ECO:0000313" key="2">
    <source>
        <dbReference type="Proteomes" id="UP000757103"/>
    </source>
</evidence>
<dbReference type="Proteomes" id="UP000757103">
    <property type="component" value="Unassembled WGS sequence"/>
</dbReference>
<gene>
    <name evidence="1" type="ORF">K8U91_00235</name>
</gene>
<dbReference type="SUPFAM" id="SSF109604">
    <property type="entry name" value="HD-domain/PDEase-like"/>
    <property type="match status" value="1"/>
</dbReference>
<dbReference type="Gene3D" id="1.25.40.380">
    <property type="entry name" value="Protein of unknown function DUF1810"/>
    <property type="match status" value="1"/>
</dbReference>
<comment type="caution">
    <text evidence="1">The sequence shown here is derived from an EMBL/GenBank/DDBJ whole genome shotgun (WGS) entry which is preliminary data.</text>
</comment>
<reference evidence="1" key="1">
    <citation type="journal article" date="2021" name="PeerJ">
        <title>Extensive microbial diversity within the chicken gut microbiome revealed by metagenomics and culture.</title>
        <authorList>
            <person name="Gilroy R."/>
            <person name="Ravi A."/>
            <person name="Getino M."/>
            <person name="Pursley I."/>
            <person name="Horton D.L."/>
            <person name="Alikhan N.F."/>
            <person name="Baker D."/>
            <person name="Gharbi K."/>
            <person name="Hall N."/>
            <person name="Watson M."/>
            <person name="Adriaenssens E.M."/>
            <person name="Foster-Nyarko E."/>
            <person name="Jarju S."/>
            <person name="Secka A."/>
            <person name="Antonio M."/>
            <person name="Oren A."/>
            <person name="Chaudhuri R.R."/>
            <person name="La Ragione R."/>
            <person name="Hildebrand F."/>
            <person name="Pallen M.J."/>
        </authorList>
    </citation>
    <scope>NUCLEOTIDE SEQUENCE</scope>
    <source>
        <strain evidence="1">CHK121-7720</strain>
    </source>
</reference>